<keyword evidence="1" id="KW-1133">Transmembrane helix</keyword>
<feature type="transmembrane region" description="Helical" evidence="1">
    <location>
        <begin position="166"/>
        <end position="187"/>
    </location>
</feature>
<organism evidence="3 4">
    <name type="scientific">Papilio machaon</name>
    <name type="common">Old World swallowtail butterfly</name>
    <dbReference type="NCBI Taxonomy" id="76193"/>
    <lineage>
        <taxon>Eukaryota</taxon>
        <taxon>Metazoa</taxon>
        <taxon>Ecdysozoa</taxon>
        <taxon>Arthropoda</taxon>
        <taxon>Hexapoda</taxon>
        <taxon>Insecta</taxon>
        <taxon>Pterygota</taxon>
        <taxon>Neoptera</taxon>
        <taxon>Endopterygota</taxon>
        <taxon>Lepidoptera</taxon>
        <taxon>Glossata</taxon>
        <taxon>Ditrysia</taxon>
        <taxon>Papilionoidea</taxon>
        <taxon>Papilionidae</taxon>
        <taxon>Papilioninae</taxon>
        <taxon>Papilio</taxon>
    </lineage>
</organism>
<proteinExistence type="predicted"/>
<dbReference type="Proteomes" id="UP000053240">
    <property type="component" value="Unassembled WGS sequence"/>
</dbReference>
<keyword evidence="2" id="KW-0732">Signal</keyword>
<protein>
    <recommendedName>
        <fullName evidence="5">Death domain-containing protein</fullName>
    </recommendedName>
</protein>
<dbReference type="EMBL" id="KQ460075">
    <property type="protein sequence ID" value="KPJ17929.1"/>
    <property type="molecule type" value="Genomic_DNA"/>
</dbReference>
<dbReference type="InParanoid" id="A0A194RKI3"/>
<evidence type="ECO:0008006" key="5">
    <source>
        <dbReference type="Google" id="ProtNLM"/>
    </source>
</evidence>
<evidence type="ECO:0000313" key="4">
    <source>
        <dbReference type="Proteomes" id="UP000053240"/>
    </source>
</evidence>
<gene>
    <name evidence="3" type="ORF">RR48_07326</name>
</gene>
<sequence>MNIILTLIVTINIWCMQFTISTIDISNNEFEYLSCHLTYEECRRFVASLYFTSSELPEILPKAVEKIPPDVSCYDLLINWNSGKEKWKGWGKTHEIVTRRLRQIDKIDLSQWLGTTVFHNLAKQINETIIKAFEVNTKDKVNIKHKLEDGKKYLEVENHWDIIDSVLSGGIICVFFAIIFVCCRILWLACKRIFIRNNAQDEELVCLLKDRNVK</sequence>
<keyword evidence="1" id="KW-0812">Transmembrane</keyword>
<keyword evidence="1" id="KW-0472">Membrane</keyword>
<feature type="chain" id="PRO_5008265279" description="Death domain-containing protein" evidence="2">
    <location>
        <begin position="22"/>
        <end position="214"/>
    </location>
</feature>
<evidence type="ECO:0000313" key="3">
    <source>
        <dbReference type="EMBL" id="KPJ17929.1"/>
    </source>
</evidence>
<accession>A0A194RKI3</accession>
<name>A0A194RKI3_PAPMA</name>
<evidence type="ECO:0000256" key="1">
    <source>
        <dbReference type="SAM" id="Phobius"/>
    </source>
</evidence>
<feature type="signal peptide" evidence="2">
    <location>
        <begin position="1"/>
        <end position="21"/>
    </location>
</feature>
<reference evidence="3 4" key="1">
    <citation type="journal article" date="2015" name="Nat. Commun.">
        <title>Outbred genome sequencing and CRISPR/Cas9 gene editing in butterflies.</title>
        <authorList>
            <person name="Li X."/>
            <person name="Fan D."/>
            <person name="Zhang W."/>
            <person name="Liu G."/>
            <person name="Zhang L."/>
            <person name="Zhao L."/>
            <person name="Fang X."/>
            <person name="Chen L."/>
            <person name="Dong Y."/>
            <person name="Chen Y."/>
            <person name="Ding Y."/>
            <person name="Zhao R."/>
            <person name="Feng M."/>
            <person name="Zhu Y."/>
            <person name="Feng Y."/>
            <person name="Jiang X."/>
            <person name="Zhu D."/>
            <person name="Xiang H."/>
            <person name="Feng X."/>
            <person name="Li S."/>
            <person name="Wang J."/>
            <person name="Zhang G."/>
            <person name="Kronforst M.R."/>
            <person name="Wang W."/>
        </authorList>
    </citation>
    <scope>NUCLEOTIDE SEQUENCE [LARGE SCALE GENOMIC DNA]</scope>
    <source>
        <strain evidence="3">Ya'a_city_454_Pm</strain>
        <tissue evidence="3">Whole body</tissue>
    </source>
</reference>
<dbReference type="AlphaFoldDB" id="A0A194RKI3"/>
<keyword evidence="4" id="KW-1185">Reference proteome</keyword>
<evidence type="ECO:0000256" key="2">
    <source>
        <dbReference type="SAM" id="SignalP"/>
    </source>
</evidence>